<evidence type="ECO:0000313" key="1">
    <source>
        <dbReference type="EMBL" id="KAJ1115404.1"/>
    </source>
</evidence>
<comment type="caution">
    <text evidence="1">The sequence shown here is derived from an EMBL/GenBank/DDBJ whole genome shotgun (WGS) entry which is preliminary data.</text>
</comment>
<dbReference type="AlphaFoldDB" id="A0AAV7NJU0"/>
<evidence type="ECO:0000313" key="2">
    <source>
        <dbReference type="Proteomes" id="UP001066276"/>
    </source>
</evidence>
<accession>A0AAV7NJU0</accession>
<dbReference type="EMBL" id="JANPWB010000012">
    <property type="protein sequence ID" value="KAJ1115404.1"/>
    <property type="molecule type" value="Genomic_DNA"/>
</dbReference>
<organism evidence="1 2">
    <name type="scientific">Pleurodeles waltl</name>
    <name type="common">Iberian ribbed newt</name>
    <dbReference type="NCBI Taxonomy" id="8319"/>
    <lineage>
        <taxon>Eukaryota</taxon>
        <taxon>Metazoa</taxon>
        <taxon>Chordata</taxon>
        <taxon>Craniata</taxon>
        <taxon>Vertebrata</taxon>
        <taxon>Euteleostomi</taxon>
        <taxon>Amphibia</taxon>
        <taxon>Batrachia</taxon>
        <taxon>Caudata</taxon>
        <taxon>Salamandroidea</taxon>
        <taxon>Salamandridae</taxon>
        <taxon>Pleurodelinae</taxon>
        <taxon>Pleurodeles</taxon>
    </lineage>
</organism>
<reference evidence="1" key="1">
    <citation type="journal article" date="2022" name="bioRxiv">
        <title>Sequencing and chromosome-scale assembly of the giantPleurodeles waltlgenome.</title>
        <authorList>
            <person name="Brown T."/>
            <person name="Elewa A."/>
            <person name="Iarovenko S."/>
            <person name="Subramanian E."/>
            <person name="Araus A.J."/>
            <person name="Petzold A."/>
            <person name="Susuki M."/>
            <person name="Suzuki K.-i.T."/>
            <person name="Hayashi T."/>
            <person name="Toyoda A."/>
            <person name="Oliveira C."/>
            <person name="Osipova E."/>
            <person name="Leigh N.D."/>
            <person name="Simon A."/>
            <person name="Yun M.H."/>
        </authorList>
    </citation>
    <scope>NUCLEOTIDE SEQUENCE</scope>
    <source>
        <strain evidence="1">20211129_DDA</strain>
        <tissue evidence="1">Liver</tissue>
    </source>
</reference>
<sequence length="233" mass="26040">MDRNLGEITMVGLCLEGMDAMRSESWFIRMDIAIFSDRVEGEQHLSDVEEQLDRITDLHCFAMSGEERRSGISPKAVVAQDCSRALGFMCTSSGGELKAAVAEAACDSVWRHWNSTCCFEHDLCRCCTSLRTLWLFGSVCGVNTFAELSASFRLPSNTCHERLAYKKKPYWCLATRIMAEYEHEGGLQGVFIVTRFAHNVCRAQFLTLCVSCKATGCIVVKYCVCAQLIVLLL</sequence>
<gene>
    <name evidence="1" type="ORF">NDU88_003628</name>
</gene>
<proteinExistence type="predicted"/>
<protein>
    <submittedName>
        <fullName evidence="1">Uncharacterized protein</fullName>
    </submittedName>
</protein>
<dbReference type="Proteomes" id="UP001066276">
    <property type="component" value="Chromosome 8"/>
</dbReference>
<keyword evidence="2" id="KW-1185">Reference proteome</keyword>
<name>A0AAV7NJU0_PLEWA</name>